<organism evidence="1 2">
    <name type="scientific">Mycena sanguinolenta</name>
    <dbReference type="NCBI Taxonomy" id="230812"/>
    <lineage>
        <taxon>Eukaryota</taxon>
        <taxon>Fungi</taxon>
        <taxon>Dikarya</taxon>
        <taxon>Basidiomycota</taxon>
        <taxon>Agaricomycotina</taxon>
        <taxon>Agaricomycetes</taxon>
        <taxon>Agaricomycetidae</taxon>
        <taxon>Agaricales</taxon>
        <taxon>Marasmiineae</taxon>
        <taxon>Mycenaceae</taxon>
        <taxon>Mycena</taxon>
    </lineage>
</organism>
<name>A0A8H7CYX4_9AGAR</name>
<dbReference type="EMBL" id="JACAZH010000011">
    <property type="protein sequence ID" value="KAF7355719.1"/>
    <property type="molecule type" value="Genomic_DNA"/>
</dbReference>
<comment type="caution">
    <text evidence="1">The sequence shown here is derived from an EMBL/GenBank/DDBJ whole genome shotgun (WGS) entry which is preliminary data.</text>
</comment>
<sequence>MELFTLAPNLTDIKCSFDLNHNASLPMITHCNLISLTTDPHADVLRYLTLPALRYLDVSIHDEDCYEPERHEDSSHPLNSFLVRSSPPLVTLSISFLGGDEDAYDVESYHLAQCMRLVGRTLESLECWRISNDLMPSIFGNLRPDSLPHIQKFGFKDIYGPLDLPIFVHLLYRFDKLRTAAFVWKSSLFLNQTIAVYTSTAARRIDTISGHLSHLAQKGMEIYLGTDEKNYLSNSKSCNRAASHVDLLPLFLNNFPRCQFCPRHFAYLVS</sequence>
<dbReference type="AlphaFoldDB" id="A0A8H7CYX4"/>
<reference evidence="1" key="1">
    <citation type="submission" date="2020-05" db="EMBL/GenBank/DDBJ databases">
        <title>Mycena genomes resolve the evolution of fungal bioluminescence.</title>
        <authorList>
            <person name="Tsai I.J."/>
        </authorList>
    </citation>
    <scope>NUCLEOTIDE SEQUENCE</scope>
    <source>
        <strain evidence="1">160909Yilan</strain>
    </source>
</reference>
<dbReference type="OrthoDB" id="10463541at2759"/>
<dbReference type="Proteomes" id="UP000623467">
    <property type="component" value="Unassembled WGS sequence"/>
</dbReference>
<gene>
    <name evidence="1" type="ORF">MSAN_01489800</name>
</gene>
<protein>
    <submittedName>
        <fullName evidence="1">Uncharacterized protein</fullName>
    </submittedName>
</protein>
<accession>A0A8H7CYX4</accession>
<evidence type="ECO:0000313" key="2">
    <source>
        <dbReference type="Proteomes" id="UP000623467"/>
    </source>
</evidence>
<evidence type="ECO:0000313" key="1">
    <source>
        <dbReference type="EMBL" id="KAF7355719.1"/>
    </source>
</evidence>
<keyword evidence="2" id="KW-1185">Reference proteome</keyword>
<proteinExistence type="predicted"/>